<dbReference type="Proteomes" id="UP000623467">
    <property type="component" value="Unassembled WGS sequence"/>
</dbReference>
<evidence type="ECO:0000313" key="1">
    <source>
        <dbReference type="EMBL" id="KAF7334795.1"/>
    </source>
</evidence>
<protein>
    <submittedName>
        <fullName evidence="1">Uncharacterized protein</fullName>
    </submittedName>
</protein>
<name>A0A8H7CEZ1_9AGAR</name>
<sequence>MACRSLLLPTRHSSDTQDVAMEQPIADVLAASYARFAADGRWTVVDIATPILDPAQAGEETLRCATATAAYKSPSGSRFPRKLELHLTLYEHNCAAHDIRGWRSRSGWLVETDRGMVVETKVVDATNALRQRSSLSFYPYKGQTDSVPPSYPSRRIADKEMFRHTDWLATEHRLELQVYSDYHRHDLQAYRDNKLQAPAIMAVHMIQRPDGMVIFSGRRGNPERTVALREALPRHFDGWPKGDLAEECMLGPGPWAITDGVPYVGPGGTAGYALYMILVSCPRITGSCYRHGPDNDLRQRAGGADAGGGSV</sequence>
<dbReference type="EMBL" id="JACAZH010000045">
    <property type="protein sequence ID" value="KAF7334795.1"/>
    <property type="molecule type" value="Genomic_DNA"/>
</dbReference>
<evidence type="ECO:0000313" key="2">
    <source>
        <dbReference type="Proteomes" id="UP000623467"/>
    </source>
</evidence>
<accession>A0A8H7CEZ1</accession>
<organism evidence="1 2">
    <name type="scientific">Mycena sanguinolenta</name>
    <dbReference type="NCBI Taxonomy" id="230812"/>
    <lineage>
        <taxon>Eukaryota</taxon>
        <taxon>Fungi</taxon>
        <taxon>Dikarya</taxon>
        <taxon>Basidiomycota</taxon>
        <taxon>Agaricomycotina</taxon>
        <taxon>Agaricomycetes</taxon>
        <taxon>Agaricomycetidae</taxon>
        <taxon>Agaricales</taxon>
        <taxon>Marasmiineae</taxon>
        <taxon>Mycenaceae</taxon>
        <taxon>Mycena</taxon>
    </lineage>
</organism>
<comment type="caution">
    <text evidence="1">The sequence shown here is derived from an EMBL/GenBank/DDBJ whole genome shotgun (WGS) entry which is preliminary data.</text>
</comment>
<dbReference type="AlphaFoldDB" id="A0A8H7CEZ1"/>
<reference evidence="1" key="1">
    <citation type="submission" date="2020-05" db="EMBL/GenBank/DDBJ databases">
        <title>Mycena genomes resolve the evolution of fungal bioluminescence.</title>
        <authorList>
            <person name="Tsai I.J."/>
        </authorList>
    </citation>
    <scope>NUCLEOTIDE SEQUENCE</scope>
    <source>
        <strain evidence="1">160909Yilan</strain>
    </source>
</reference>
<keyword evidence="2" id="KW-1185">Reference proteome</keyword>
<gene>
    <name evidence="1" type="ORF">MSAN_02366100</name>
</gene>
<proteinExistence type="predicted"/>
<dbReference type="OrthoDB" id="429143at2759"/>